<accession>A0A919AVT6</accession>
<evidence type="ECO:0000313" key="2">
    <source>
        <dbReference type="EMBL" id="GHF26164.1"/>
    </source>
</evidence>
<keyword evidence="1" id="KW-1133">Transmembrane helix</keyword>
<dbReference type="AlphaFoldDB" id="A0A919AVT6"/>
<sequence>MSKILHRVGLGNKKAFQAFKYIVYLILFGNFVYFLLEDMGSSAHTFRDGIALTDIVNAFSASTDTLAWLILLLAFELETYAIPDEKFTKKVKWSLNIVAAVCYAAILTALNGYIVHASWFYNFDPAELTDACAYVGQILSAGVYLHEYEPLTLENCASYVAPLFINSELSILTSSEGLSMLRRLSTLDVVNASTWVLVVIVLAIDVYLQERGKLTDRLYDYSKRIKFVLYGSLFLCASYWAMLGDGIGTWDAAIWIIAFFFIEMNVQQWHEEESEKEKVKNTPVSSETVS</sequence>
<evidence type="ECO:0000256" key="1">
    <source>
        <dbReference type="SAM" id="Phobius"/>
    </source>
</evidence>
<dbReference type="EMBL" id="BNCI01000002">
    <property type="protein sequence ID" value="GHF26164.1"/>
    <property type="molecule type" value="Genomic_DNA"/>
</dbReference>
<dbReference type="Proteomes" id="UP000630923">
    <property type="component" value="Unassembled WGS sequence"/>
</dbReference>
<evidence type="ECO:0008006" key="4">
    <source>
        <dbReference type="Google" id="ProtNLM"/>
    </source>
</evidence>
<comment type="caution">
    <text evidence="2">The sequence shown here is derived from an EMBL/GenBank/DDBJ whole genome shotgun (WGS) entry which is preliminary data.</text>
</comment>
<keyword evidence="3" id="KW-1185">Reference proteome</keyword>
<keyword evidence="1" id="KW-0812">Transmembrane</keyword>
<keyword evidence="1" id="KW-0472">Membrane</keyword>
<feature type="transmembrane region" description="Helical" evidence="1">
    <location>
        <begin position="21"/>
        <end position="36"/>
    </location>
</feature>
<feature type="transmembrane region" description="Helical" evidence="1">
    <location>
        <begin position="189"/>
        <end position="207"/>
    </location>
</feature>
<reference evidence="2" key="2">
    <citation type="submission" date="2020-09" db="EMBL/GenBank/DDBJ databases">
        <authorList>
            <person name="Sun Q."/>
            <person name="Kim S."/>
        </authorList>
    </citation>
    <scope>NUCLEOTIDE SEQUENCE</scope>
    <source>
        <strain evidence="2">KCTC 42590</strain>
    </source>
</reference>
<dbReference type="RefSeq" id="WP_191252805.1">
    <property type="nucleotide sequence ID" value="NZ_BNCI01000002.1"/>
</dbReference>
<organism evidence="2 3">
    <name type="scientific">Kordiimonas sediminis</name>
    <dbReference type="NCBI Taxonomy" id="1735581"/>
    <lineage>
        <taxon>Bacteria</taxon>
        <taxon>Pseudomonadati</taxon>
        <taxon>Pseudomonadota</taxon>
        <taxon>Alphaproteobacteria</taxon>
        <taxon>Kordiimonadales</taxon>
        <taxon>Kordiimonadaceae</taxon>
        <taxon>Kordiimonas</taxon>
    </lineage>
</organism>
<gene>
    <name evidence="2" type="ORF">GCM10017044_21310</name>
</gene>
<feature type="transmembrane region" description="Helical" evidence="1">
    <location>
        <begin position="95"/>
        <end position="115"/>
    </location>
</feature>
<feature type="transmembrane region" description="Helical" evidence="1">
    <location>
        <begin position="227"/>
        <end position="243"/>
    </location>
</feature>
<name>A0A919AVT6_9PROT</name>
<feature type="transmembrane region" description="Helical" evidence="1">
    <location>
        <begin position="56"/>
        <end position="75"/>
    </location>
</feature>
<evidence type="ECO:0000313" key="3">
    <source>
        <dbReference type="Proteomes" id="UP000630923"/>
    </source>
</evidence>
<proteinExistence type="predicted"/>
<reference evidence="2" key="1">
    <citation type="journal article" date="2014" name="Int. J. Syst. Evol. Microbiol.">
        <title>Complete genome sequence of Corynebacterium casei LMG S-19264T (=DSM 44701T), isolated from a smear-ripened cheese.</title>
        <authorList>
            <consortium name="US DOE Joint Genome Institute (JGI-PGF)"/>
            <person name="Walter F."/>
            <person name="Albersmeier A."/>
            <person name="Kalinowski J."/>
            <person name="Ruckert C."/>
        </authorList>
    </citation>
    <scope>NUCLEOTIDE SEQUENCE</scope>
    <source>
        <strain evidence="2">KCTC 42590</strain>
    </source>
</reference>
<protein>
    <recommendedName>
        <fullName evidence="4">Shikimate kinase</fullName>
    </recommendedName>
</protein>